<keyword evidence="3" id="KW-1185">Reference proteome</keyword>
<dbReference type="EMBL" id="WHWB01034060">
    <property type="protein sequence ID" value="KAJ7414448.1"/>
    <property type="molecule type" value="Genomic_DNA"/>
</dbReference>
<protein>
    <submittedName>
        <fullName evidence="2">Mitochondrial fission process protein 1</fullName>
    </submittedName>
</protein>
<proteinExistence type="predicted"/>
<evidence type="ECO:0000313" key="2">
    <source>
        <dbReference type="EMBL" id="KAJ7414448.1"/>
    </source>
</evidence>
<dbReference type="SUPFAM" id="SSF56219">
    <property type="entry name" value="DNase I-like"/>
    <property type="match status" value="1"/>
</dbReference>
<sequence>MYTNAHSMGNKQEELEAIVQQQSFDVVVITEMWWGDSQDWSAAISGYKLFRKDRQSRRGGGVALYVRESLDSIELEVSSDKVECLCTRIRGKAKKADILTGVCYRPPYQDDEGDELF</sequence>
<dbReference type="InterPro" id="IPR005135">
    <property type="entry name" value="Endo/exonuclease/phosphatase"/>
</dbReference>
<organism evidence="2 3">
    <name type="scientific">Willisornis vidua</name>
    <name type="common">Xingu scale-backed antbird</name>
    <dbReference type="NCBI Taxonomy" id="1566151"/>
    <lineage>
        <taxon>Eukaryota</taxon>
        <taxon>Metazoa</taxon>
        <taxon>Chordata</taxon>
        <taxon>Craniata</taxon>
        <taxon>Vertebrata</taxon>
        <taxon>Euteleostomi</taxon>
        <taxon>Archelosauria</taxon>
        <taxon>Archosauria</taxon>
        <taxon>Dinosauria</taxon>
        <taxon>Saurischia</taxon>
        <taxon>Theropoda</taxon>
        <taxon>Coelurosauria</taxon>
        <taxon>Aves</taxon>
        <taxon>Neognathae</taxon>
        <taxon>Neoaves</taxon>
        <taxon>Telluraves</taxon>
        <taxon>Australaves</taxon>
        <taxon>Passeriformes</taxon>
        <taxon>Thamnophilidae</taxon>
        <taxon>Willisornis</taxon>
    </lineage>
</organism>
<name>A0ABQ9D3M5_9PASS</name>
<dbReference type="PANTHER" id="PTHR33395">
    <property type="entry name" value="TRANSCRIPTASE, PUTATIVE-RELATED-RELATED"/>
    <property type="match status" value="1"/>
</dbReference>
<dbReference type="InterPro" id="IPR036691">
    <property type="entry name" value="Endo/exonu/phosph_ase_sf"/>
</dbReference>
<dbReference type="Gene3D" id="3.60.10.10">
    <property type="entry name" value="Endonuclease/exonuclease/phosphatase"/>
    <property type="match status" value="1"/>
</dbReference>
<dbReference type="PANTHER" id="PTHR33395:SF22">
    <property type="entry name" value="REVERSE TRANSCRIPTASE DOMAIN-CONTAINING PROTEIN"/>
    <property type="match status" value="1"/>
</dbReference>
<dbReference type="Proteomes" id="UP001145742">
    <property type="component" value="Unassembled WGS sequence"/>
</dbReference>
<evidence type="ECO:0000259" key="1">
    <source>
        <dbReference type="Pfam" id="PF03372"/>
    </source>
</evidence>
<comment type="caution">
    <text evidence="2">The sequence shown here is derived from an EMBL/GenBank/DDBJ whole genome shotgun (WGS) entry which is preliminary data.</text>
</comment>
<accession>A0ABQ9D3M5</accession>
<gene>
    <name evidence="2" type="ORF">WISP_84127</name>
</gene>
<evidence type="ECO:0000313" key="3">
    <source>
        <dbReference type="Proteomes" id="UP001145742"/>
    </source>
</evidence>
<feature type="domain" description="Endonuclease/exonuclease/phosphatase" evidence="1">
    <location>
        <begin position="8"/>
        <end position="75"/>
    </location>
</feature>
<dbReference type="Pfam" id="PF03372">
    <property type="entry name" value="Exo_endo_phos"/>
    <property type="match status" value="1"/>
</dbReference>
<reference evidence="2" key="1">
    <citation type="submission" date="2019-10" db="EMBL/GenBank/DDBJ databases">
        <authorList>
            <person name="Soares A.E.R."/>
            <person name="Aleixo A."/>
            <person name="Schneider P."/>
            <person name="Miyaki C.Y."/>
            <person name="Schneider M.P."/>
            <person name="Mello C."/>
            <person name="Vasconcelos A.T.R."/>
        </authorList>
    </citation>
    <scope>NUCLEOTIDE SEQUENCE</scope>
    <source>
        <tissue evidence="2">Muscle</tissue>
    </source>
</reference>